<dbReference type="PANTHER" id="PTHR10048">
    <property type="entry name" value="PHOSPHATIDYLINOSITOL KINASE"/>
    <property type="match status" value="1"/>
</dbReference>
<keyword evidence="9" id="KW-1185">Reference proteome</keyword>
<dbReference type="GO" id="GO:0005942">
    <property type="term" value="C:phosphatidylinositol 3-kinase complex"/>
    <property type="evidence" value="ECO:0007669"/>
    <property type="project" value="TreeGrafter"/>
</dbReference>
<evidence type="ECO:0000256" key="1">
    <source>
        <dbReference type="ARBA" id="ARBA00022679"/>
    </source>
</evidence>
<dbReference type="GO" id="GO:0035005">
    <property type="term" value="F:1-phosphatidylinositol-4-phosphate 3-kinase activity"/>
    <property type="evidence" value="ECO:0007669"/>
    <property type="project" value="TreeGrafter"/>
</dbReference>
<dbReference type="Gene3D" id="3.30.1010.10">
    <property type="entry name" value="Phosphatidylinositol 3-kinase Catalytic Subunit, Chain A, domain 4"/>
    <property type="match status" value="1"/>
</dbReference>
<dbReference type="InterPro" id="IPR016024">
    <property type="entry name" value="ARM-type_fold"/>
</dbReference>
<keyword evidence="3" id="KW-0418">Kinase</keyword>
<dbReference type="PROSITE" id="PS51546">
    <property type="entry name" value="PI3K_RBD"/>
    <property type="match status" value="1"/>
</dbReference>
<dbReference type="SUPFAM" id="SSF54236">
    <property type="entry name" value="Ubiquitin-like"/>
    <property type="match status" value="1"/>
</dbReference>
<dbReference type="Gene3D" id="1.25.40.70">
    <property type="entry name" value="Phosphatidylinositol 3-kinase, accessory domain (PIK)"/>
    <property type="match status" value="1"/>
</dbReference>
<dbReference type="InterPro" id="IPR042236">
    <property type="entry name" value="PI3K_accessory_sf"/>
</dbReference>
<evidence type="ECO:0000256" key="2">
    <source>
        <dbReference type="ARBA" id="ARBA00022741"/>
    </source>
</evidence>
<comment type="caution">
    <text evidence="8">The sequence shown here is derived from an EMBL/GenBank/DDBJ whole genome shotgun (WGS) entry which is preliminary data.</text>
</comment>
<feature type="domain" description="PIK helical" evidence="6">
    <location>
        <begin position="499"/>
        <end position="686"/>
    </location>
</feature>
<dbReference type="Gene3D" id="3.10.20.770">
    <property type="match status" value="1"/>
</dbReference>
<dbReference type="InterPro" id="IPR000341">
    <property type="entry name" value="PI3K_Ras-bd_dom"/>
</dbReference>
<evidence type="ECO:0008006" key="10">
    <source>
        <dbReference type="Google" id="ProtNLM"/>
    </source>
</evidence>
<dbReference type="SMART" id="SM00146">
    <property type="entry name" value="PI3Kc"/>
    <property type="match status" value="1"/>
</dbReference>
<dbReference type="InterPro" id="IPR036940">
    <property type="entry name" value="PI3/4_kinase_cat_sf"/>
</dbReference>
<evidence type="ECO:0000256" key="4">
    <source>
        <dbReference type="ARBA" id="ARBA00022840"/>
    </source>
</evidence>
<dbReference type="Pfam" id="PF00613">
    <property type="entry name" value="PI3Ka"/>
    <property type="match status" value="1"/>
</dbReference>
<gene>
    <name evidence="8" type="ORF">XAT740_LOCUS1372</name>
</gene>
<dbReference type="GO" id="GO:0016303">
    <property type="term" value="F:1-phosphatidylinositol-3-kinase activity"/>
    <property type="evidence" value="ECO:0007669"/>
    <property type="project" value="TreeGrafter"/>
</dbReference>
<sequence>MLEDLPSYEYYSESLGIQIELVFLFPSECYVSAYQESFSKTPSSNISSSIDILLPNGLVICLKHDKFKTLADIRHELRKNYGITWLFHFLSITHTFTNETGDLLLDEQQSFDTLGLVYPFIRVSDKGELPTPLCKWLSPVDQVDIESLIQFTEQLVEWRDTTIPQEILHAPPSISHTILSNIDSFLVYIERPKKSYPCVPSTTCLQLIENILVDQNKYSLDYSNASTQPMLKFSHRNEFLLSTEPYPLLQYSYIQECLQKNVQINLELIYIQLPKKSKKFGQKHSCHEPTIFRSLDHPSTLANSNKENHSHDQLLPHQSPSTLFKFTFRLRPSANAKQTIFQFHAGIYYSRRCLFSFDPISWNNTYTEEITQATTLPIANLLPGTLLCLALTSKQSEIFFLNVSLFRSNGFLLKGSHEFTFNSIKLQQNIANNKHVYPDAFIGSSNNESTTDNYEINLKFDFESYRFYSNDELSEKLLKINIPTPTVVTAAKQQQHHQESSDDVANGEAINYLLGVLNDETQYMVREPSWLSDCSLAPIDALPCVLHSLLGEIHRAILSNNTSSTIIYEKLFSIYKIINSWPPVSFEMCFFLLDGTLSDAHIRSYAVSQLERLSNHLFLFYIPQILQAALQFEHFIDTPLIRLILKRSLCHRAIGQRLFWTLKDIKTRNGRVMFEVYKTYCGLSIANDLQTQVTITLKLNTINQRIRSTNVKDANGMRQELLKRLDELDKNAWRCVSPLDPGCFLGTLLIDECQVYDSFMRPFKLVWENALNPKHERFELIYKIGDDLRQDVLTLQIFRLFDSIWKKNSLDQANEDVSQLQNLHMTFYDVMCTSETTGFIRIVPNAYTILNIYHRFNTTTTIKRNVVYDWLAQQNNTSQKTILNKITRRGTGTASNDGTETPVPNNILSKFRKSCAAYCTAGFIIGLGDRHPSNIMLTPDGRLFHVDFGHILGDYVKFGNIFPRETTSIVLVEPFLYVINNRKSNDTAEYRDFIQICLQTFRLLREHATSIFGLLYLIVYARLPLLNNVTHLNYLRQALFLTGEKPYEIKNAVQAYKRKIESAQNDTRRFLDWIAHAFVHKPQR</sequence>
<evidence type="ECO:0000313" key="8">
    <source>
        <dbReference type="EMBL" id="CAF0769466.1"/>
    </source>
</evidence>
<dbReference type="PROSITE" id="PS50290">
    <property type="entry name" value="PI3_4_KINASE_3"/>
    <property type="match status" value="1"/>
</dbReference>
<reference evidence="8" key="1">
    <citation type="submission" date="2021-02" db="EMBL/GenBank/DDBJ databases">
        <authorList>
            <person name="Nowell W R."/>
        </authorList>
    </citation>
    <scope>NUCLEOTIDE SEQUENCE</scope>
</reference>
<dbReference type="GO" id="GO:0016477">
    <property type="term" value="P:cell migration"/>
    <property type="evidence" value="ECO:0007669"/>
    <property type="project" value="TreeGrafter"/>
</dbReference>
<dbReference type="PANTHER" id="PTHR10048:SF14">
    <property type="entry name" value="LD28067P"/>
    <property type="match status" value="1"/>
</dbReference>
<proteinExistence type="predicted"/>
<dbReference type="InterPro" id="IPR011009">
    <property type="entry name" value="Kinase-like_dom_sf"/>
</dbReference>
<dbReference type="GO" id="GO:0048015">
    <property type="term" value="P:phosphatidylinositol-mediated signaling"/>
    <property type="evidence" value="ECO:0007669"/>
    <property type="project" value="TreeGrafter"/>
</dbReference>
<dbReference type="InterPro" id="IPR015433">
    <property type="entry name" value="PI3/4_kinase"/>
</dbReference>
<accession>A0A813QKF4</accession>
<dbReference type="Gene3D" id="3.10.20.90">
    <property type="entry name" value="Phosphatidylinositol 3-kinase Catalytic Subunit, Chain A, domain 1"/>
    <property type="match status" value="1"/>
</dbReference>
<dbReference type="GO" id="GO:0005737">
    <property type="term" value="C:cytoplasm"/>
    <property type="evidence" value="ECO:0007669"/>
    <property type="project" value="TreeGrafter"/>
</dbReference>
<dbReference type="InterPro" id="IPR029071">
    <property type="entry name" value="Ubiquitin-like_domsf"/>
</dbReference>
<dbReference type="InterPro" id="IPR000403">
    <property type="entry name" value="PI3/4_kinase_cat_dom"/>
</dbReference>
<dbReference type="EMBL" id="CAJNOR010000042">
    <property type="protein sequence ID" value="CAF0769466.1"/>
    <property type="molecule type" value="Genomic_DNA"/>
</dbReference>
<dbReference type="GO" id="GO:0043491">
    <property type="term" value="P:phosphatidylinositol 3-kinase/protein kinase B signal transduction"/>
    <property type="evidence" value="ECO:0007669"/>
    <property type="project" value="TreeGrafter"/>
</dbReference>
<dbReference type="SUPFAM" id="SSF48371">
    <property type="entry name" value="ARM repeat"/>
    <property type="match status" value="1"/>
</dbReference>
<dbReference type="Gene3D" id="1.10.1070.11">
    <property type="entry name" value="Phosphatidylinositol 3-/4-kinase, catalytic domain"/>
    <property type="match status" value="1"/>
</dbReference>
<dbReference type="GO" id="GO:0005524">
    <property type="term" value="F:ATP binding"/>
    <property type="evidence" value="ECO:0007669"/>
    <property type="project" value="UniProtKB-KW"/>
</dbReference>
<dbReference type="PROSITE" id="PS51545">
    <property type="entry name" value="PIK_HELICAL"/>
    <property type="match status" value="1"/>
</dbReference>
<dbReference type="SUPFAM" id="SSF56112">
    <property type="entry name" value="Protein kinase-like (PK-like)"/>
    <property type="match status" value="1"/>
</dbReference>
<keyword evidence="4" id="KW-0067">ATP-binding</keyword>
<organism evidence="8 9">
    <name type="scientific">Adineta ricciae</name>
    <name type="common">Rotifer</name>
    <dbReference type="NCBI Taxonomy" id="249248"/>
    <lineage>
        <taxon>Eukaryota</taxon>
        <taxon>Metazoa</taxon>
        <taxon>Spiralia</taxon>
        <taxon>Gnathifera</taxon>
        <taxon>Rotifera</taxon>
        <taxon>Eurotatoria</taxon>
        <taxon>Bdelloidea</taxon>
        <taxon>Adinetida</taxon>
        <taxon>Adinetidae</taxon>
        <taxon>Adineta</taxon>
    </lineage>
</organism>
<protein>
    <recommendedName>
        <fullName evidence="10">Phosphatidylinositol 3-kinase</fullName>
    </recommendedName>
</protein>
<dbReference type="Pfam" id="PF00454">
    <property type="entry name" value="PI3_PI4_kinase"/>
    <property type="match status" value="1"/>
</dbReference>
<dbReference type="Proteomes" id="UP000663828">
    <property type="component" value="Unassembled WGS sequence"/>
</dbReference>
<evidence type="ECO:0000313" key="9">
    <source>
        <dbReference type="Proteomes" id="UP000663828"/>
    </source>
</evidence>
<evidence type="ECO:0000256" key="3">
    <source>
        <dbReference type="ARBA" id="ARBA00022777"/>
    </source>
</evidence>
<feature type="domain" description="PI3K-RBD" evidence="7">
    <location>
        <begin position="173"/>
        <end position="270"/>
    </location>
</feature>
<dbReference type="GO" id="GO:0005886">
    <property type="term" value="C:plasma membrane"/>
    <property type="evidence" value="ECO:0007669"/>
    <property type="project" value="TreeGrafter"/>
</dbReference>
<dbReference type="SMART" id="SM00145">
    <property type="entry name" value="PI3Ka"/>
    <property type="match status" value="1"/>
</dbReference>
<name>A0A813QKF4_ADIRI</name>
<dbReference type="AlphaFoldDB" id="A0A813QKF4"/>
<evidence type="ECO:0000259" key="6">
    <source>
        <dbReference type="PROSITE" id="PS51545"/>
    </source>
</evidence>
<dbReference type="Pfam" id="PF00794">
    <property type="entry name" value="PI3K_rbd"/>
    <property type="match status" value="1"/>
</dbReference>
<dbReference type="InterPro" id="IPR001263">
    <property type="entry name" value="PI3K_accessory_dom"/>
</dbReference>
<evidence type="ECO:0000259" key="7">
    <source>
        <dbReference type="PROSITE" id="PS51546"/>
    </source>
</evidence>
<evidence type="ECO:0000259" key="5">
    <source>
        <dbReference type="PROSITE" id="PS50290"/>
    </source>
</evidence>
<keyword evidence="2" id="KW-0547">Nucleotide-binding</keyword>
<feature type="domain" description="PI3K/PI4K catalytic" evidence="5">
    <location>
        <begin position="749"/>
        <end position="1064"/>
    </location>
</feature>
<keyword evidence="1" id="KW-0808">Transferase</keyword>